<dbReference type="Gene3D" id="1.10.260.40">
    <property type="entry name" value="lambda repressor-like DNA-binding domains"/>
    <property type="match status" value="1"/>
</dbReference>
<organism evidence="2 3">
    <name type="scientific">Pyrobaculum ferrireducens</name>
    <dbReference type="NCBI Taxonomy" id="1104324"/>
    <lineage>
        <taxon>Archaea</taxon>
        <taxon>Thermoproteota</taxon>
        <taxon>Thermoprotei</taxon>
        <taxon>Thermoproteales</taxon>
        <taxon>Thermoproteaceae</taxon>
        <taxon>Pyrobaculum</taxon>
    </lineage>
</organism>
<proteinExistence type="predicted"/>
<reference evidence="2 3" key="1">
    <citation type="journal article" date="2012" name="J. Bacteriol.">
        <title>Complete genome sequence of strain 1860, a crenarchaeon of the genus pyrobaculum able to grow with various electron acceptors.</title>
        <authorList>
            <person name="Mardanov A.V."/>
            <person name="Gumerov V.M."/>
            <person name="Slobodkina G.B."/>
            <person name="Beletsky A.V."/>
            <person name="Bonch-Osmolovskaya E.A."/>
            <person name="Ravin N.V."/>
            <person name="Skryabin K.G."/>
        </authorList>
    </citation>
    <scope>NUCLEOTIDE SEQUENCE [LARGE SCALE GENOMIC DNA]</scope>
    <source>
        <strain evidence="2 3">1860</strain>
    </source>
</reference>
<dbReference type="SMART" id="SM00530">
    <property type="entry name" value="HTH_XRE"/>
    <property type="match status" value="1"/>
</dbReference>
<evidence type="ECO:0000259" key="1">
    <source>
        <dbReference type="PROSITE" id="PS50943"/>
    </source>
</evidence>
<dbReference type="GO" id="GO:0003677">
    <property type="term" value="F:DNA binding"/>
    <property type="evidence" value="ECO:0007669"/>
    <property type="project" value="InterPro"/>
</dbReference>
<dbReference type="SUPFAM" id="SSF47413">
    <property type="entry name" value="lambda repressor-like DNA-binding domains"/>
    <property type="match status" value="1"/>
</dbReference>
<dbReference type="InterPro" id="IPR010982">
    <property type="entry name" value="Lambda_DNA-bd_dom_sf"/>
</dbReference>
<dbReference type="CDD" id="cd00093">
    <property type="entry name" value="HTH_XRE"/>
    <property type="match status" value="1"/>
</dbReference>
<dbReference type="HOGENOM" id="CLU_077869_0_0_2"/>
<sequence length="257" mass="28451">MPPSAFSQKVKIKNHILHTHVSHHHVAIYIAGDIIVSDNPGEAIKKWRLIFGLTQTAIATRLNTSPSVISDYESGRRKFPGSRFVKKFVQALIETDLERGGMVINLLERQLLKEKFWIAVLDMREFSEPVPASAFLQAIGAEVVVRPPPGLDIHGYTVVDSVKLVLEVPAAEYVRLYGSTTQRAAIFTKVSTGRSPMIAIKSMSSVLSVKPSLVVLHGLKPDAIDQLAVEIAKRSHIPLATTTMSIEKLIENLRQFK</sequence>
<dbReference type="InterPro" id="IPR017271">
    <property type="entry name" value="Tscrpt_reg_HTH_MJ1545_prd"/>
</dbReference>
<dbReference type="Pfam" id="PF01381">
    <property type="entry name" value="HTH_3"/>
    <property type="match status" value="1"/>
</dbReference>
<dbReference type="Proteomes" id="UP000005867">
    <property type="component" value="Chromosome"/>
</dbReference>
<evidence type="ECO:0000313" key="2">
    <source>
        <dbReference type="EMBL" id="AET31485.1"/>
    </source>
</evidence>
<dbReference type="KEGG" id="pyr:P186_0015"/>
<accession>G7VD95</accession>
<dbReference type="PIRSF" id="PIRSF037724">
    <property type="entry name" value="TF_HTH_MJ1545_prd"/>
    <property type="match status" value="1"/>
</dbReference>
<dbReference type="InterPro" id="IPR001387">
    <property type="entry name" value="Cro/C1-type_HTH"/>
</dbReference>
<dbReference type="STRING" id="1104324.P186_0015"/>
<dbReference type="BioCyc" id="PSP1104324:GJSN-15-MONOMER"/>
<feature type="domain" description="HTH cro/C1-type" evidence="1">
    <location>
        <begin position="44"/>
        <end position="97"/>
    </location>
</feature>
<name>G7VD95_9CREN</name>
<dbReference type="EMBL" id="CP003098">
    <property type="protein sequence ID" value="AET31485.1"/>
    <property type="molecule type" value="Genomic_DNA"/>
</dbReference>
<dbReference type="eggNOG" id="arCOG04060">
    <property type="taxonomic scope" value="Archaea"/>
</dbReference>
<dbReference type="PROSITE" id="PS50943">
    <property type="entry name" value="HTH_CROC1"/>
    <property type="match status" value="1"/>
</dbReference>
<keyword evidence="3" id="KW-1185">Reference proteome</keyword>
<evidence type="ECO:0000313" key="3">
    <source>
        <dbReference type="Proteomes" id="UP000005867"/>
    </source>
</evidence>
<gene>
    <name evidence="2" type="ORF">P186_0015</name>
</gene>
<protein>
    <submittedName>
        <fullName evidence="2">Putative prtein</fullName>
    </submittedName>
</protein>
<dbReference type="AlphaFoldDB" id="G7VD95"/>